<keyword evidence="2" id="KW-0963">Cytoplasm</keyword>
<name>A0AAN0K537_AMPQE</name>
<evidence type="ECO:0000313" key="7">
    <source>
        <dbReference type="Proteomes" id="UP000007879"/>
    </source>
</evidence>
<feature type="compositionally biased region" description="Low complexity" evidence="4">
    <location>
        <begin position="142"/>
        <end position="159"/>
    </location>
</feature>
<feature type="region of interest" description="Disordered" evidence="4">
    <location>
        <begin position="131"/>
        <end position="159"/>
    </location>
</feature>
<dbReference type="AlphaFoldDB" id="A0AAN0K537"/>
<dbReference type="Pfam" id="PF15309">
    <property type="entry name" value="ALMS_motif"/>
    <property type="match status" value="1"/>
</dbReference>
<protein>
    <recommendedName>
        <fullName evidence="5">ALMS motif domain-containing protein</fullName>
    </recommendedName>
</protein>
<evidence type="ECO:0000256" key="4">
    <source>
        <dbReference type="SAM" id="MobiDB-lite"/>
    </source>
</evidence>
<keyword evidence="3" id="KW-0206">Cytoskeleton</keyword>
<evidence type="ECO:0000256" key="3">
    <source>
        <dbReference type="ARBA" id="ARBA00023212"/>
    </source>
</evidence>
<dbReference type="EnsemblMetazoa" id="XM_020008862.1">
    <property type="protein sequence ID" value="XP_019864421.1"/>
    <property type="gene ID" value="LOC109593772"/>
</dbReference>
<dbReference type="Proteomes" id="UP000007879">
    <property type="component" value="Unassembled WGS sequence"/>
</dbReference>
<comment type="subcellular location">
    <subcellularLocation>
        <location evidence="1">Cytoplasm</location>
        <location evidence="1">Cytoskeleton</location>
        <location evidence="1">Microtubule organizing center</location>
        <location evidence="1">Centrosome</location>
    </subcellularLocation>
</comment>
<dbReference type="InterPro" id="IPR029299">
    <property type="entry name" value="ALMS_motif"/>
</dbReference>
<organism evidence="6 7">
    <name type="scientific">Amphimedon queenslandica</name>
    <name type="common">Sponge</name>
    <dbReference type="NCBI Taxonomy" id="400682"/>
    <lineage>
        <taxon>Eukaryota</taxon>
        <taxon>Metazoa</taxon>
        <taxon>Porifera</taxon>
        <taxon>Demospongiae</taxon>
        <taxon>Heteroscleromorpha</taxon>
        <taxon>Haplosclerida</taxon>
        <taxon>Niphatidae</taxon>
        <taxon>Amphimedon</taxon>
    </lineage>
</organism>
<keyword evidence="7" id="KW-1185">Reference proteome</keyword>
<sequence>MDDTSIEEIDWFPLPEVESRDHVIPERAPGPTCSYNVNPNLTTPIKAHPQLPNLSVLSINSSAPSNINDRSSVSTTPTQLDQLWTKFLDLYVTKPHPLITCNKDECTCTCHHENEVSKHQERQTETIFTTPSKLEPYPLPTSPSTTEATPPTTPQAKPTKAMERLTLQDACRHFKTSFIKNSLARQEEIKRKPRNKMLTSTYHTPSFIQRLNKTSEVTVPRQKMTYKEMYMHTKNKWDVLPEVIAKNKKSVKEKEAETNRLRVKIYQKEVLARMRRLKEKSKKMKQYL</sequence>
<evidence type="ECO:0000313" key="6">
    <source>
        <dbReference type="EnsemblMetazoa" id="XP_019864421.1"/>
    </source>
</evidence>
<dbReference type="GO" id="GO:0005813">
    <property type="term" value="C:centrosome"/>
    <property type="evidence" value="ECO:0007669"/>
    <property type="project" value="UniProtKB-SubCell"/>
</dbReference>
<proteinExistence type="predicted"/>
<feature type="domain" description="ALMS motif" evidence="5">
    <location>
        <begin position="162"/>
        <end position="275"/>
    </location>
</feature>
<accession>A0AAN0K537</accession>
<gene>
    <name evidence="6" type="primary">109593772</name>
</gene>
<dbReference type="KEGG" id="aqu:109593772"/>
<evidence type="ECO:0000259" key="5">
    <source>
        <dbReference type="Pfam" id="PF15309"/>
    </source>
</evidence>
<reference evidence="7" key="1">
    <citation type="journal article" date="2010" name="Nature">
        <title>The Amphimedon queenslandica genome and the evolution of animal complexity.</title>
        <authorList>
            <person name="Srivastava M."/>
            <person name="Simakov O."/>
            <person name="Chapman J."/>
            <person name="Fahey B."/>
            <person name="Gauthier M.E."/>
            <person name="Mitros T."/>
            <person name="Richards G.S."/>
            <person name="Conaco C."/>
            <person name="Dacre M."/>
            <person name="Hellsten U."/>
            <person name="Larroux C."/>
            <person name="Putnam N.H."/>
            <person name="Stanke M."/>
            <person name="Adamska M."/>
            <person name="Darling A."/>
            <person name="Degnan S.M."/>
            <person name="Oakley T.H."/>
            <person name="Plachetzki D.C."/>
            <person name="Zhai Y."/>
            <person name="Adamski M."/>
            <person name="Calcino A."/>
            <person name="Cummins S.F."/>
            <person name="Goodstein D.M."/>
            <person name="Harris C."/>
            <person name="Jackson D.J."/>
            <person name="Leys S.P."/>
            <person name="Shu S."/>
            <person name="Woodcroft B.J."/>
            <person name="Vervoort M."/>
            <person name="Kosik K.S."/>
            <person name="Manning G."/>
            <person name="Degnan B.M."/>
            <person name="Rokhsar D.S."/>
        </authorList>
    </citation>
    <scope>NUCLEOTIDE SEQUENCE [LARGE SCALE GENOMIC DNA]</scope>
</reference>
<evidence type="ECO:0000256" key="2">
    <source>
        <dbReference type="ARBA" id="ARBA00022490"/>
    </source>
</evidence>
<reference evidence="6" key="2">
    <citation type="submission" date="2024-06" db="UniProtKB">
        <authorList>
            <consortium name="EnsemblMetazoa"/>
        </authorList>
    </citation>
    <scope>IDENTIFICATION</scope>
</reference>
<evidence type="ECO:0000256" key="1">
    <source>
        <dbReference type="ARBA" id="ARBA00004300"/>
    </source>
</evidence>